<gene>
    <name evidence="3" type="ORF">EV664_106145</name>
</gene>
<dbReference type="InterPro" id="IPR010333">
    <property type="entry name" value="VirJ"/>
</dbReference>
<keyword evidence="1" id="KW-1133">Transmembrane helix</keyword>
<dbReference type="Gene3D" id="3.40.50.1820">
    <property type="entry name" value="alpha/beta hydrolase"/>
    <property type="match status" value="1"/>
</dbReference>
<accession>A0A4R6FLD0</accession>
<evidence type="ECO:0000313" key="3">
    <source>
        <dbReference type="EMBL" id="TDN82336.1"/>
    </source>
</evidence>
<reference evidence="3 4" key="1">
    <citation type="submission" date="2019-03" db="EMBL/GenBank/DDBJ databases">
        <title>Genomic Encyclopedia of Type Strains, Phase IV (KMG-IV): sequencing the most valuable type-strain genomes for metagenomic binning, comparative biology and taxonomic classification.</title>
        <authorList>
            <person name="Goeker M."/>
        </authorList>
    </citation>
    <scope>NUCLEOTIDE SEQUENCE [LARGE SCALE GENOMIC DNA]</scope>
    <source>
        <strain evidence="3 4">DSM 25059</strain>
    </source>
</reference>
<feature type="transmembrane region" description="Helical" evidence="1">
    <location>
        <begin position="12"/>
        <end position="38"/>
    </location>
</feature>
<dbReference type="InterPro" id="IPR029058">
    <property type="entry name" value="AB_hydrolase_fold"/>
</dbReference>
<keyword evidence="1" id="KW-0472">Membrane</keyword>
<evidence type="ECO:0000313" key="4">
    <source>
        <dbReference type="Proteomes" id="UP000295493"/>
    </source>
</evidence>
<sequence length="252" mass="26387">MKAKLPPRSRRIAIILGGSLVLALLLGGTALLWVAGYFDRDPVHIYGNPADGSPVAAVYFSGDMGLHLGIGSDVVPELAAHGMPVVGVSTPAIFGHRRDRAFVDDLVADAVRDTLSRTHAKKVVLVGQSYGSDILAAGAPALPDDLRSKVAALVLVVPGRTGYFRADPTGLHYRGTPDSVPAKSLEAARWADIVCIYGAREHDSLCPQLLGSKATVIELPGGHFLKGDSTRLTSAIFTAIGPAIASVQKSHS</sequence>
<name>A0A4R6FLD0_9SPHN</name>
<keyword evidence="1" id="KW-0812">Transmembrane</keyword>
<comment type="caution">
    <text evidence="3">The sequence shown here is derived from an EMBL/GenBank/DDBJ whole genome shotgun (WGS) entry which is preliminary data.</text>
</comment>
<evidence type="ECO:0000256" key="1">
    <source>
        <dbReference type="SAM" id="Phobius"/>
    </source>
</evidence>
<evidence type="ECO:0000259" key="2">
    <source>
        <dbReference type="Pfam" id="PF06057"/>
    </source>
</evidence>
<dbReference type="SUPFAM" id="SSF53474">
    <property type="entry name" value="alpha/beta-Hydrolases"/>
    <property type="match status" value="1"/>
</dbReference>
<dbReference type="Pfam" id="PF06057">
    <property type="entry name" value="VirJ"/>
    <property type="match status" value="1"/>
</dbReference>
<dbReference type="RefSeq" id="WP_133495708.1">
    <property type="nucleotide sequence ID" value="NZ_BMLU01000006.1"/>
</dbReference>
<dbReference type="OrthoDB" id="9807916at2"/>
<dbReference type="Proteomes" id="UP000295493">
    <property type="component" value="Unassembled WGS sequence"/>
</dbReference>
<proteinExistence type="predicted"/>
<keyword evidence="4" id="KW-1185">Reference proteome</keyword>
<feature type="domain" description="Bacterial virulence" evidence="2">
    <location>
        <begin position="56"/>
        <end position="240"/>
    </location>
</feature>
<organism evidence="3 4">
    <name type="scientific">Stakelama pacifica</name>
    <dbReference type="NCBI Taxonomy" id="517720"/>
    <lineage>
        <taxon>Bacteria</taxon>
        <taxon>Pseudomonadati</taxon>
        <taxon>Pseudomonadota</taxon>
        <taxon>Alphaproteobacteria</taxon>
        <taxon>Sphingomonadales</taxon>
        <taxon>Sphingomonadaceae</taxon>
        <taxon>Stakelama</taxon>
    </lineage>
</organism>
<protein>
    <submittedName>
        <fullName evidence="3">Virulence protein VirJ</fullName>
    </submittedName>
</protein>
<dbReference type="EMBL" id="SNWD01000006">
    <property type="protein sequence ID" value="TDN82336.1"/>
    <property type="molecule type" value="Genomic_DNA"/>
</dbReference>
<dbReference type="AlphaFoldDB" id="A0A4R6FLD0"/>